<dbReference type="AlphaFoldDB" id="A0A1V8SMS1"/>
<dbReference type="InParanoid" id="A0A1V8SMS1"/>
<gene>
    <name evidence="2" type="ORF">B0A48_13728</name>
</gene>
<feature type="signal peptide" evidence="1">
    <location>
        <begin position="1"/>
        <end position="15"/>
    </location>
</feature>
<comment type="caution">
    <text evidence="2">The sequence shown here is derived from an EMBL/GenBank/DDBJ whole genome shotgun (WGS) entry which is preliminary data.</text>
</comment>
<evidence type="ECO:0000313" key="2">
    <source>
        <dbReference type="EMBL" id="OQO00380.1"/>
    </source>
</evidence>
<dbReference type="Pfam" id="PF20055">
    <property type="entry name" value="DUF6454"/>
    <property type="match status" value="1"/>
</dbReference>
<reference evidence="3" key="1">
    <citation type="submission" date="2017-03" db="EMBL/GenBank/DDBJ databases">
        <title>Genomes of endolithic fungi from Antarctica.</title>
        <authorList>
            <person name="Coleine C."/>
            <person name="Masonjones S."/>
            <person name="Stajich J.E."/>
        </authorList>
    </citation>
    <scope>NUCLEOTIDE SEQUENCE [LARGE SCALE GENOMIC DNA]</scope>
    <source>
        <strain evidence="3">CCFEE 5527</strain>
    </source>
</reference>
<evidence type="ECO:0008006" key="4">
    <source>
        <dbReference type="Google" id="ProtNLM"/>
    </source>
</evidence>
<name>A0A1V8SMS1_9PEZI</name>
<sequence>MRFLTILPLATCALAANITRFAPSVPLAPSPLPLPHTRSDGEAIISLFETLGRTTIWRSIANITLQSPGYTYEPEGIVRLGSDRYVVSAGDWTVPATSYGNGLIINGTDRTAGEGFAHFLVYTGNGTLLADATLTAPGEIEYHTGGIDFDGKYIWTTLAQYRPNSTAHIVRVKPTDLSQETVLRVLDHQGAIVHNTAKQTLHTLNWGSRNASTFAYSQSGQHGRPKHYKPKPSNVSPFASSIATVRNPSYFIDYQDCKLLSLASPSYNYRPIMLCSGIATLGTYYLGGIALVDVETMVPVAEVPITLRTDAGVPLTVNPVEVSVVNGKLRMYWLPGIGETVLRVFEADPRSPFEFGGGPQ</sequence>
<proteinExistence type="predicted"/>
<feature type="chain" id="PRO_5012212728" description="SMP-30/Gluconolactonase/LRE-like region domain-containing protein" evidence="1">
    <location>
        <begin position="16"/>
        <end position="360"/>
    </location>
</feature>
<accession>A0A1V8SMS1</accession>
<keyword evidence="3" id="KW-1185">Reference proteome</keyword>
<evidence type="ECO:0000256" key="1">
    <source>
        <dbReference type="SAM" id="SignalP"/>
    </source>
</evidence>
<keyword evidence="1" id="KW-0732">Signal</keyword>
<dbReference type="EMBL" id="NAJO01000035">
    <property type="protein sequence ID" value="OQO00380.1"/>
    <property type="molecule type" value="Genomic_DNA"/>
</dbReference>
<dbReference type="InterPro" id="IPR046312">
    <property type="entry name" value="DUF6454"/>
</dbReference>
<organism evidence="2 3">
    <name type="scientific">Cryoendolithus antarcticus</name>
    <dbReference type="NCBI Taxonomy" id="1507870"/>
    <lineage>
        <taxon>Eukaryota</taxon>
        <taxon>Fungi</taxon>
        <taxon>Dikarya</taxon>
        <taxon>Ascomycota</taxon>
        <taxon>Pezizomycotina</taxon>
        <taxon>Dothideomycetes</taxon>
        <taxon>Dothideomycetidae</taxon>
        <taxon>Cladosporiales</taxon>
        <taxon>Cladosporiaceae</taxon>
        <taxon>Cryoendolithus</taxon>
    </lineage>
</organism>
<dbReference type="Proteomes" id="UP000192596">
    <property type="component" value="Unassembled WGS sequence"/>
</dbReference>
<evidence type="ECO:0000313" key="3">
    <source>
        <dbReference type="Proteomes" id="UP000192596"/>
    </source>
</evidence>
<protein>
    <recommendedName>
        <fullName evidence="4">SMP-30/Gluconolactonase/LRE-like region domain-containing protein</fullName>
    </recommendedName>
</protein>
<dbReference type="OrthoDB" id="71437at2759"/>